<dbReference type="RefSeq" id="WP_058944479.1">
    <property type="nucleotide sequence ID" value="NZ_LNSV01000086.1"/>
</dbReference>
<dbReference type="InterPro" id="IPR010093">
    <property type="entry name" value="SinI_DNA-bd"/>
</dbReference>
<dbReference type="STRING" id="936756.ATE80_24745"/>
<keyword evidence="3" id="KW-1185">Reference proteome</keyword>
<feature type="domain" description="Helix-turn-helix" evidence="1">
    <location>
        <begin position="19"/>
        <end position="66"/>
    </location>
</feature>
<dbReference type="Proteomes" id="UP000054011">
    <property type="component" value="Unassembled WGS sequence"/>
</dbReference>
<protein>
    <submittedName>
        <fullName evidence="2">Excisionase</fullName>
    </submittedName>
</protein>
<dbReference type="GO" id="GO:0003677">
    <property type="term" value="F:DNA binding"/>
    <property type="evidence" value="ECO:0007669"/>
    <property type="project" value="InterPro"/>
</dbReference>
<dbReference type="EMBL" id="LNSV01000086">
    <property type="protein sequence ID" value="KUH36241.1"/>
    <property type="molecule type" value="Genomic_DNA"/>
</dbReference>
<dbReference type="InterPro" id="IPR041657">
    <property type="entry name" value="HTH_17"/>
</dbReference>
<comment type="caution">
    <text evidence="2">The sequence shown here is derived from an EMBL/GenBank/DDBJ whole genome shotgun (WGS) entry which is preliminary data.</text>
</comment>
<evidence type="ECO:0000259" key="1">
    <source>
        <dbReference type="Pfam" id="PF12728"/>
    </source>
</evidence>
<evidence type="ECO:0000313" key="3">
    <source>
        <dbReference type="Proteomes" id="UP000054011"/>
    </source>
</evidence>
<dbReference type="Pfam" id="PF12728">
    <property type="entry name" value="HTH_17"/>
    <property type="match status" value="1"/>
</dbReference>
<name>A0A100Y215_9ACTN</name>
<accession>A0A100Y215</accession>
<gene>
    <name evidence="2" type="ORF">ATE80_24745</name>
</gene>
<organism evidence="2 3">
    <name type="scientific">Streptomyces kanasensis</name>
    <dbReference type="NCBI Taxonomy" id="936756"/>
    <lineage>
        <taxon>Bacteria</taxon>
        <taxon>Bacillati</taxon>
        <taxon>Actinomycetota</taxon>
        <taxon>Actinomycetes</taxon>
        <taxon>Kitasatosporales</taxon>
        <taxon>Streptomycetaceae</taxon>
        <taxon>Streptomyces</taxon>
    </lineage>
</organism>
<dbReference type="OrthoDB" id="3789542at2"/>
<sequence>MASPPLAVSPAEAAPVLDLLTVPQVMVRLQLGRSAVYDLLRSGQLASITLGRARRIPTHALTDFIHTRLDQEAAA</sequence>
<proteinExistence type="predicted"/>
<dbReference type="NCBIfam" id="TIGR01764">
    <property type="entry name" value="excise"/>
    <property type="match status" value="1"/>
</dbReference>
<reference evidence="2 3" key="1">
    <citation type="submission" date="2015-11" db="EMBL/GenBank/DDBJ databases">
        <title>Genome-wide analysis reveals the secondary metabolome in Streptomyces kanasensis ZX01.</title>
        <authorList>
            <person name="Zhang G."/>
            <person name="Han L."/>
            <person name="Feng J."/>
            <person name="Zhang X."/>
        </authorList>
    </citation>
    <scope>NUCLEOTIDE SEQUENCE [LARGE SCALE GENOMIC DNA]</scope>
    <source>
        <strain evidence="2 3">ZX01</strain>
    </source>
</reference>
<evidence type="ECO:0000313" key="2">
    <source>
        <dbReference type="EMBL" id="KUH36241.1"/>
    </source>
</evidence>
<dbReference type="AlphaFoldDB" id="A0A100Y215"/>